<accession>A0ABW3MRI0</accession>
<dbReference type="Proteomes" id="UP001597045">
    <property type="component" value="Unassembled WGS sequence"/>
</dbReference>
<feature type="non-terminal residue" evidence="1">
    <location>
        <position position="1"/>
    </location>
</feature>
<sequence length="63" mass="6755">ATVTATTGRSLFPTGELRAVVDPAAKVGEPMTRGHFPLDPAVVDDADAVIFITDTDGKQHQYW</sequence>
<reference evidence="2" key="1">
    <citation type="journal article" date="2019" name="Int. J. Syst. Evol. Microbiol.">
        <title>The Global Catalogue of Microorganisms (GCM) 10K type strain sequencing project: providing services to taxonomists for standard genome sequencing and annotation.</title>
        <authorList>
            <consortium name="The Broad Institute Genomics Platform"/>
            <consortium name="The Broad Institute Genome Sequencing Center for Infectious Disease"/>
            <person name="Wu L."/>
            <person name="Ma J."/>
        </authorList>
    </citation>
    <scope>NUCLEOTIDE SEQUENCE [LARGE SCALE GENOMIC DNA]</scope>
    <source>
        <strain evidence="2">JCM 31486</strain>
    </source>
</reference>
<proteinExistence type="predicted"/>
<comment type="caution">
    <text evidence="1">The sequence shown here is derived from an EMBL/GenBank/DDBJ whole genome shotgun (WGS) entry which is preliminary data.</text>
</comment>
<keyword evidence="2" id="KW-1185">Reference proteome</keyword>
<evidence type="ECO:0000313" key="1">
    <source>
        <dbReference type="EMBL" id="MFD1052582.1"/>
    </source>
</evidence>
<organism evidence="1 2">
    <name type="scientific">Kibdelosporangium lantanae</name>
    <dbReference type="NCBI Taxonomy" id="1497396"/>
    <lineage>
        <taxon>Bacteria</taxon>
        <taxon>Bacillati</taxon>
        <taxon>Actinomycetota</taxon>
        <taxon>Actinomycetes</taxon>
        <taxon>Pseudonocardiales</taxon>
        <taxon>Pseudonocardiaceae</taxon>
        <taxon>Kibdelosporangium</taxon>
    </lineage>
</organism>
<evidence type="ECO:0000313" key="2">
    <source>
        <dbReference type="Proteomes" id="UP001597045"/>
    </source>
</evidence>
<dbReference type="EMBL" id="JBHTIS010004546">
    <property type="protein sequence ID" value="MFD1052582.1"/>
    <property type="molecule type" value="Genomic_DNA"/>
</dbReference>
<gene>
    <name evidence="1" type="ORF">ACFQ1S_46810</name>
</gene>
<protein>
    <submittedName>
        <fullName evidence="1">Erythromycin esterase family protein</fullName>
    </submittedName>
</protein>
<name>A0ABW3MRI0_9PSEU</name>